<feature type="domain" description="NAD-dependent epimerase/dehydratase" evidence="2">
    <location>
        <begin position="3"/>
        <end position="199"/>
    </location>
</feature>
<dbReference type="GO" id="GO:0003978">
    <property type="term" value="F:UDP-glucose 4-epimerase activity"/>
    <property type="evidence" value="ECO:0007669"/>
    <property type="project" value="UniProtKB-EC"/>
</dbReference>
<dbReference type="Pfam" id="PF01370">
    <property type="entry name" value="Epimerase"/>
    <property type="match status" value="1"/>
</dbReference>
<sequence length="273" mass="30812">MKILITGADGFIGRRFVEVFKKTSHNVYPLIRKNQDITKPFKLEESFDYVFHLAACNVTNVGKADYNFYHQVNVQGTENVIKAVNTKHFVLMSSALVYKKEGKDIDEASPIEPQSDYAKSKWEAEKVCQKYFSDDQLTIVRAVNVVGVGQAEKAVLPVFFKKALNNDPIELIHPKDTLLQFLYIDDLIEAFQKILEKNQGCGVINLSPEVAIRLCDLAKMIIQKLDSSSEIKSLCEDQATNIKVLSQKAKNVLGWQAKIDIEEIINIINSSLI</sequence>
<protein>
    <submittedName>
        <fullName evidence="3">UDP-glucose 4-epimerase</fullName>
        <ecNumber evidence="3">5.1.3.2</ecNumber>
    </submittedName>
</protein>
<dbReference type="PANTHER" id="PTHR43000">
    <property type="entry name" value="DTDP-D-GLUCOSE 4,6-DEHYDRATASE-RELATED"/>
    <property type="match status" value="1"/>
</dbReference>
<dbReference type="InterPro" id="IPR001509">
    <property type="entry name" value="Epimerase_deHydtase"/>
</dbReference>
<organism evidence="3">
    <name type="scientific">hydrothermal vent metagenome</name>
    <dbReference type="NCBI Taxonomy" id="652676"/>
    <lineage>
        <taxon>unclassified sequences</taxon>
        <taxon>metagenomes</taxon>
        <taxon>ecological metagenomes</taxon>
    </lineage>
</organism>
<evidence type="ECO:0000256" key="1">
    <source>
        <dbReference type="ARBA" id="ARBA00007637"/>
    </source>
</evidence>
<dbReference type="SUPFAM" id="SSF51735">
    <property type="entry name" value="NAD(P)-binding Rossmann-fold domains"/>
    <property type="match status" value="1"/>
</dbReference>
<evidence type="ECO:0000313" key="3">
    <source>
        <dbReference type="EMBL" id="VAX35706.1"/>
    </source>
</evidence>
<dbReference type="CDD" id="cd08946">
    <property type="entry name" value="SDR_e"/>
    <property type="match status" value="1"/>
</dbReference>
<dbReference type="EC" id="5.1.3.2" evidence="3"/>
<accession>A0A3B1CYI6</accession>
<keyword evidence="3" id="KW-0413">Isomerase</keyword>
<evidence type="ECO:0000259" key="2">
    <source>
        <dbReference type="Pfam" id="PF01370"/>
    </source>
</evidence>
<proteinExistence type="inferred from homology"/>
<dbReference type="Gene3D" id="3.40.50.720">
    <property type="entry name" value="NAD(P)-binding Rossmann-like Domain"/>
    <property type="match status" value="1"/>
</dbReference>
<dbReference type="EMBL" id="UOGJ01000071">
    <property type="protein sequence ID" value="VAX35706.1"/>
    <property type="molecule type" value="Genomic_DNA"/>
</dbReference>
<dbReference type="AlphaFoldDB" id="A0A3B1CYI6"/>
<reference evidence="3" key="1">
    <citation type="submission" date="2018-06" db="EMBL/GenBank/DDBJ databases">
        <authorList>
            <person name="Zhirakovskaya E."/>
        </authorList>
    </citation>
    <scope>NUCLEOTIDE SEQUENCE</scope>
</reference>
<gene>
    <name evidence="3" type="ORF">MNBD_UNCLBAC01-509</name>
</gene>
<name>A0A3B1CYI6_9ZZZZ</name>
<dbReference type="InterPro" id="IPR036291">
    <property type="entry name" value="NAD(P)-bd_dom_sf"/>
</dbReference>
<comment type="similarity">
    <text evidence="1">Belongs to the NAD(P)-dependent epimerase/dehydratase family.</text>
</comment>